<sequence length="351" mass="40190">MLLETNLKNQVRDLDRSDTSSLKSDYQVTHATLWIEEMTLRLKPSESYGELQHFRRQALEAALVQRFSWFIVETRGACFPEEYGHCPNQDSDVLREMARQDSVTAHARLDACPWINNLPAAGPQFLYDIDQARTVEVTQGVPPYAVIRHSWGRWATGGKVQVQGVGWLVPQNIRFRVESLPSTLKDQRHSRGVFGNIRYVWIDLLCIPQDEGYATRSEEIKKQAQIFRGATVGYVWMNNVTEWIGAASGFEEICLLAQAKKNSISFQFNTNACDALWVVQSESRDMGKDMQLFGEFQGPYDNPNMINDTLQPGMQTRVINGWFSSLWTLQEYGLRPDMQILDSRWKPLAVC</sequence>
<accession>A0ABR1SIA4</accession>
<feature type="domain" description="Heterokaryon incompatibility" evidence="1">
    <location>
        <begin position="145"/>
        <end position="331"/>
    </location>
</feature>
<reference evidence="2 3" key="1">
    <citation type="submission" date="2023-01" db="EMBL/GenBank/DDBJ databases">
        <title>Analysis of 21 Apiospora genomes using comparative genomics revels a genus with tremendous synthesis potential of carbohydrate active enzymes and secondary metabolites.</title>
        <authorList>
            <person name="Sorensen T."/>
        </authorList>
    </citation>
    <scope>NUCLEOTIDE SEQUENCE [LARGE SCALE GENOMIC DNA]</scope>
    <source>
        <strain evidence="2 3">CBS 20057</strain>
    </source>
</reference>
<keyword evidence="3" id="KW-1185">Reference proteome</keyword>
<evidence type="ECO:0000259" key="1">
    <source>
        <dbReference type="Pfam" id="PF06985"/>
    </source>
</evidence>
<proteinExistence type="predicted"/>
<comment type="caution">
    <text evidence="2">The sequence shown here is derived from an EMBL/GenBank/DDBJ whole genome shotgun (WGS) entry which is preliminary data.</text>
</comment>
<evidence type="ECO:0000313" key="3">
    <source>
        <dbReference type="Proteomes" id="UP001396898"/>
    </source>
</evidence>
<dbReference type="Pfam" id="PF06985">
    <property type="entry name" value="HET"/>
    <property type="match status" value="1"/>
</dbReference>
<protein>
    <recommendedName>
        <fullName evidence="1">Heterokaryon incompatibility domain-containing protein</fullName>
    </recommendedName>
</protein>
<dbReference type="Proteomes" id="UP001396898">
    <property type="component" value="Unassembled WGS sequence"/>
</dbReference>
<gene>
    <name evidence="2" type="ORF">PG991_003019</name>
</gene>
<evidence type="ECO:0000313" key="2">
    <source>
        <dbReference type="EMBL" id="KAK8033621.1"/>
    </source>
</evidence>
<dbReference type="InterPro" id="IPR052895">
    <property type="entry name" value="HetReg/Transcr_Mod"/>
</dbReference>
<dbReference type="PANTHER" id="PTHR24148:SF64">
    <property type="entry name" value="HETEROKARYON INCOMPATIBILITY DOMAIN-CONTAINING PROTEIN"/>
    <property type="match status" value="1"/>
</dbReference>
<dbReference type="InterPro" id="IPR010730">
    <property type="entry name" value="HET"/>
</dbReference>
<dbReference type="PANTHER" id="PTHR24148">
    <property type="entry name" value="ANKYRIN REPEAT DOMAIN-CONTAINING PROTEIN 39 HOMOLOG-RELATED"/>
    <property type="match status" value="1"/>
</dbReference>
<organism evidence="2 3">
    <name type="scientific">Apiospora marii</name>
    <dbReference type="NCBI Taxonomy" id="335849"/>
    <lineage>
        <taxon>Eukaryota</taxon>
        <taxon>Fungi</taxon>
        <taxon>Dikarya</taxon>
        <taxon>Ascomycota</taxon>
        <taxon>Pezizomycotina</taxon>
        <taxon>Sordariomycetes</taxon>
        <taxon>Xylariomycetidae</taxon>
        <taxon>Amphisphaeriales</taxon>
        <taxon>Apiosporaceae</taxon>
        <taxon>Apiospora</taxon>
    </lineage>
</organism>
<dbReference type="EMBL" id="JAQQWI010000006">
    <property type="protein sequence ID" value="KAK8033621.1"/>
    <property type="molecule type" value="Genomic_DNA"/>
</dbReference>
<name>A0ABR1SIA4_9PEZI</name>